<feature type="non-terminal residue" evidence="2">
    <location>
        <position position="219"/>
    </location>
</feature>
<feature type="compositionally biased region" description="Basic and acidic residues" evidence="1">
    <location>
        <begin position="63"/>
        <end position="83"/>
    </location>
</feature>
<evidence type="ECO:0000256" key="1">
    <source>
        <dbReference type="SAM" id="MobiDB-lite"/>
    </source>
</evidence>
<keyword evidence="2" id="KW-0548">Nucleotidyltransferase</keyword>
<reference evidence="3" key="1">
    <citation type="submission" date="2017-03" db="EMBL/GenBank/DDBJ databases">
        <title>Phytopthora megakarya and P. palmivora, two closely related causual agents of cacao black pod achieved similar genome size and gene model numbers by different mechanisms.</title>
        <authorList>
            <person name="Ali S."/>
            <person name="Shao J."/>
            <person name="Larry D.J."/>
            <person name="Kronmiller B."/>
            <person name="Shen D."/>
            <person name="Strem M.D."/>
            <person name="Melnick R.L."/>
            <person name="Guiltinan M.J."/>
            <person name="Tyler B.M."/>
            <person name="Meinhardt L.W."/>
            <person name="Bailey B.A."/>
        </authorList>
    </citation>
    <scope>NUCLEOTIDE SEQUENCE [LARGE SCALE GENOMIC DNA]</scope>
    <source>
        <strain evidence="3">zdho120</strain>
    </source>
</reference>
<proteinExistence type="predicted"/>
<name>A0A225UCN7_9STRA</name>
<evidence type="ECO:0000313" key="3">
    <source>
        <dbReference type="Proteomes" id="UP000198211"/>
    </source>
</evidence>
<keyword evidence="2" id="KW-0695">RNA-directed DNA polymerase</keyword>
<organism evidence="2 3">
    <name type="scientific">Phytophthora megakarya</name>
    <dbReference type="NCBI Taxonomy" id="4795"/>
    <lineage>
        <taxon>Eukaryota</taxon>
        <taxon>Sar</taxon>
        <taxon>Stramenopiles</taxon>
        <taxon>Oomycota</taxon>
        <taxon>Peronosporomycetes</taxon>
        <taxon>Peronosporales</taxon>
        <taxon>Peronosporaceae</taxon>
        <taxon>Phytophthora</taxon>
    </lineage>
</organism>
<dbReference type="Proteomes" id="UP000198211">
    <property type="component" value="Unassembled WGS sequence"/>
</dbReference>
<sequence>MEWQNLALEATTDTRSEEMEVKIPLGTAVERPEYETSRAIIQRPKATLIQCRKVEASQDQDIPDCHPQTDKSLSDKSPSEIRPSELASIASEESDLSSITDEDSISHAVTVKEALEDRDQVTPDIWTVNPLAGKDTDMEGMRVEDDRDEIEDVNQDYDECVYYHEGSDLYAEDVDGQMAVLPEVPVTTEDARIEDIQLCGSDNQTPEEIERLRQKIWKF</sequence>
<comment type="caution">
    <text evidence="2">The sequence shown here is derived from an EMBL/GenBank/DDBJ whole genome shotgun (WGS) entry which is preliminary data.</text>
</comment>
<dbReference type="OrthoDB" id="120907at2759"/>
<keyword evidence="3" id="KW-1185">Reference proteome</keyword>
<protein>
    <submittedName>
        <fullName evidence="2">Reverse transcriptase</fullName>
    </submittedName>
</protein>
<feature type="region of interest" description="Disordered" evidence="1">
    <location>
        <begin position="54"/>
        <end position="102"/>
    </location>
</feature>
<feature type="compositionally biased region" description="Acidic residues" evidence="1">
    <location>
        <begin position="92"/>
        <end position="102"/>
    </location>
</feature>
<dbReference type="GO" id="GO:0003964">
    <property type="term" value="F:RNA-directed DNA polymerase activity"/>
    <property type="evidence" value="ECO:0007669"/>
    <property type="project" value="UniProtKB-KW"/>
</dbReference>
<evidence type="ECO:0000313" key="2">
    <source>
        <dbReference type="EMBL" id="OWY90376.1"/>
    </source>
</evidence>
<dbReference type="AlphaFoldDB" id="A0A225UCN7"/>
<accession>A0A225UCN7</accession>
<dbReference type="EMBL" id="NBNE01023105">
    <property type="protein sequence ID" value="OWY90376.1"/>
    <property type="molecule type" value="Genomic_DNA"/>
</dbReference>
<gene>
    <name evidence="2" type="ORF">PHMEG_00041515</name>
</gene>
<keyword evidence="2" id="KW-0808">Transferase</keyword>